<keyword evidence="6" id="KW-0053">Apoptosis</keyword>
<protein>
    <recommendedName>
        <fullName evidence="14">Deoxyribonuclease-2-alpha</fullName>
        <ecNumber evidence="4">3.1.22.1</ecNumber>
    </recommendedName>
    <alternativeName>
        <fullName evidence="15">Acid DNase</fullName>
    </alternativeName>
    <alternativeName>
        <fullName evidence="17">Deoxyribonuclease II alpha</fullName>
    </alternativeName>
    <alternativeName>
        <fullName evidence="16">Lysosomal DNase II</fullName>
    </alternativeName>
</protein>
<evidence type="ECO:0000313" key="20">
    <source>
        <dbReference type="Proteomes" id="UP000298787"/>
    </source>
</evidence>
<name>A0A4U5UIT1_COLLU</name>
<evidence type="ECO:0000256" key="9">
    <source>
        <dbReference type="ARBA" id="ARBA00022759"/>
    </source>
</evidence>
<evidence type="ECO:0000256" key="13">
    <source>
        <dbReference type="ARBA" id="ARBA00023228"/>
    </source>
</evidence>
<dbReference type="PANTHER" id="PTHR10858">
    <property type="entry name" value="DEOXYRIBONUCLEASE II"/>
    <property type="match status" value="1"/>
</dbReference>
<dbReference type="Pfam" id="PF03265">
    <property type="entry name" value="DNase_II"/>
    <property type="match status" value="1"/>
</dbReference>
<evidence type="ECO:0000256" key="2">
    <source>
        <dbReference type="ARBA" id="ARBA00004371"/>
    </source>
</evidence>
<evidence type="ECO:0000256" key="14">
    <source>
        <dbReference type="ARBA" id="ARBA00039868"/>
    </source>
</evidence>
<evidence type="ECO:0000256" key="3">
    <source>
        <dbReference type="ARBA" id="ARBA00007527"/>
    </source>
</evidence>
<keyword evidence="12" id="KW-0325">Glycoprotein</keyword>
<evidence type="ECO:0000256" key="12">
    <source>
        <dbReference type="ARBA" id="ARBA00023180"/>
    </source>
</evidence>
<dbReference type="EMBL" id="CM014085">
    <property type="protein sequence ID" value="TKS74667.1"/>
    <property type="molecule type" value="Genomic_DNA"/>
</dbReference>
<evidence type="ECO:0000256" key="5">
    <source>
        <dbReference type="ARBA" id="ARBA00022473"/>
    </source>
</evidence>
<keyword evidence="5" id="KW-0217">Developmental protein</keyword>
<dbReference type="InterPro" id="IPR004947">
    <property type="entry name" value="DNase_II"/>
</dbReference>
<evidence type="ECO:0000256" key="8">
    <source>
        <dbReference type="ARBA" id="ARBA00022729"/>
    </source>
</evidence>
<accession>A0A4U5UIT1</accession>
<dbReference type="Proteomes" id="UP000298787">
    <property type="component" value="Chromosome 8"/>
</dbReference>
<evidence type="ECO:0000256" key="18">
    <source>
        <dbReference type="ARBA" id="ARBA00045381"/>
    </source>
</evidence>
<dbReference type="EC" id="3.1.22.1" evidence="4"/>
<keyword evidence="11" id="KW-1015">Disulfide bond</keyword>
<evidence type="ECO:0000256" key="10">
    <source>
        <dbReference type="ARBA" id="ARBA00022801"/>
    </source>
</evidence>
<keyword evidence="8" id="KW-0732">Signal</keyword>
<comment type="catalytic activity">
    <reaction evidence="1">
        <text>Endonucleolytic cleavage to nucleoside 3'-phosphates and 3'-phosphooligonucleotide end-products.</text>
        <dbReference type="EC" id="3.1.22.1"/>
    </reaction>
</comment>
<organism evidence="19 20">
    <name type="scientific">Collichthys lucidus</name>
    <name type="common">Big head croaker</name>
    <name type="synonym">Sciaena lucida</name>
    <dbReference type="NCBI Taxonomy" id="240159"/>
    <lineage>
        <taxon>Eukaryota</taxon>
        <taxon>Metazoa</taxon>
        <taxon>Chordata</taxon>
        <taxon>Craniata</taxon>
        <taxon>Vertebrata</taxon>
        <taxon>Euteleostomi</taxon>
        <taxon>Actinopterygii</taxon>
        <taxon>Neopterygii</taxon>
        <taxon>Teleostei</taxon>
        <taxon>Neoteleostei</taxon>
        <taxon>Acanthomorphata</taxon>
        <taxon>Eupercaria</taxon>
        <taxon>Sciaenidae</taxon>
        <taxon>Collichthys</taxon>
    </lineage>
</organism>
<comment type="subcellular location">
    <subcellularLocation>
        <location evidence="2">Lysosome</location>
    </subcellularLocation>
</comment>
<evidence type="ECO:0000256" key="6">
    <source>
        <dbReference type="ARBA" id="ARBA00022703"/>
    </source>
</evidence>
<keyword evidence="7" id="KW-0540">Nuclease</keyword>
<gene>
    <name evidence="19" type="ORF">D9C73_008750</name>
</gene>
<sequence length="78" mass="8656">MYMDESTGGWELSREKINSRSGTLANTLKPLLDFYDNKSVNFGYMLYNDQPPNGMPSASYGHSKGGCIIAFLAKIITQ</sequence>
<keyword evidence="10" id="KW-0378">Hydrolase</keyword>
<evidence type="ECO:0000313" key="19">
    <source>
        <dbReference type="EMBL" id="TKS74667.1"/>
    </source>
</evidence>
<evidence type="ECO:0000256" key="7">
    <source>
        <dbReference type="ARBA" id="ARBA00022722"/>
    </source>
</evidence>
<keyword evidence="9" id="KW-0255">Endonuclease</keyword>
<evidence type="ECO:0000256" key="15">
    <source>
        <dbReference type="ARBA" id="ARBA00041393"/>
    </source>
</evidence>
<keyword evidence="20" id="KW-1185">Reference proteome</keyword>
<evidence type="ECO:0000256" key="11">
    <source>
        <dbReference type="ARBA" id="ARBA00023157"/>
    </source>
</evidence>
<evidence type="ECO:0000256" key="1">
    <source>
        <dbReference type="ARBA" id="ARBA00000447"/>
    </source>
</evidence>
<reference evidence="19 20" key="1">
    <citation type="submission" date="2019-01" db="EMBL/GenBank/DDBJ databases">
        <title>Genome Assembly of Collichthys lucidus.</title>
        <authorList>
            <person name="Cai M."/>
            <person name="Xiao S."/>
        </authorList>
    </citation>
    <scope>NUCLEOTIDE SEQUENCE [LARGE SCALE GENOMIC DNA]</scope>
    <source>
        <strain evidence="19">JT15FE1705JMU</strain>
        <tissue evidence="19">Muscle</tissue>
    </source>
</reference>
<evidence type="ECO:0000256" key="16">
    <source>
        <dbReference type="ARBA" id="ARBA00041918"/>
    </source>
</evidence>
<dbReference type="AlphaFoldDB" id="A0A4U5UIT1"/>
<comment type="similarity">
    <text evidence="3">Belongs to the DNase II family.</text>
</comment>
<dbReference type="GO" id="GO:0005764">
    <property type="term" value="C:lysosome"/>
    <property type="evidence" value="ECO:0007669"/>
    <property type="project" value="UniProtKB-SubCell"/>
</dbReference>
<keyword evidence="13" id="KW-0458">Lysosome</keyword>
<evidence type="ECO:0000256" key="4">
    <source>
        <dbReference type="ARBA" id="ARBA00012036"/>
    </source>
</evidence>
<dbReference type="GO" id="GO:0006309">
    <property type="term" value="P:apoptotic DNA fragmentation"/>
    <property type="evidence" value="ECO:0007669"/>
    <property type="project" value="TreeGrafter"/>
</dbReference>
<dbReference type="GO" id="GO:0004531">
    <property type="term" value="F:deoxyribonuclease II activity"/>
    <property type="evidence" value="ECO:0007669"/>
    <property type="project" value="UniProtKB-EC"/>
</dbReference>
<comment type="function">
    <text evidence="18">Hydrolyzes DNA under acidic conditions with a preference for double-stranded DNA. Plays a major role in the clearance of nucleic acids generated through apoptosis, hence preventing autoinflammation. Necessary for proper fetal development and for definitive erythropoiesis in fetal liver and bone marrow, where it degrades nuclear DNA expelled from erythroid precursor cells.</text>
</comment>
<proteinExistence type="inferred from homology"/>
<dbReference type="PANTHER" id="PTHR10858:SF9">
    <property type="entry name" value="DEOXYRIBONUCLEASE-2-ALPHA"/>
    <property type="match status" value="1"/>
</dbReference>
<evidence type="ECO:0000256" key="17">
    <source>
        <dbReference type="ARBA" id="ARBA00043033"/>
    </source>
</evidence>